<evidence type="ECO:0000313" key="2">
    <source>
        <dbReference type="EMBL" id="MCP0887315.1"/>
    </source>
</evidence>
<dbReference type="PANTHER" id="PTHR43054">
    <property type="match status" value="1"/>
</dbReference>
<dbReference type="AlphaFoldDB" id="A0A9X2FL04"/>
<sequence>MIKLGVIGTNWITQRYVEAAEQTGLWQLTSVYSRTLEKAQTFGKKYPHVTEFFDESDAFFNEGTYDTVYIASPNSMHFEQAKAAILAGKNVIVEKPACTNPEQMKEIVSLLRRRPQQYFFEAARNIHDTNYLVVKKAVQSLPDIQGATLTYMKYSSRYDAFLAGERPNIFSPHFAGGALQDLGVYLVHAAVGWFGVPLKATYFPTYLENGIDAKGIAILEYSKFSVTLNIGKTSNSYLDSEIYGLKETIMIDSAADLHEVKQILADGRTEILATQSEENELLAEAKDFGEILTNPTSLDNKQKAEEWLAQTIEVNKVMYLLRQSCNLYFDGEVRNQDLEG</sequence>
<dbReference type="InterPro" id="IPR036291">
    <property type="entry name" value="NAD(P)-bd_dom_sf"/>
</dbReference>
<dbReference type="PANTHER" id="PTHR43054:SF1">
    <property type="entry name" value="SCYLLO-INOSITOL 2-DEHYDROGENASE (NADP(+)) IOLU"/>
    <property type="match status" value="1"/>
</dbReference>
<keyword evidence="3" id="KW-1185">Reference proteome</keyword>
<dbReference type="GO" id="GO:0000166">
    <property type="term" value="F:nucleotide binding"/>
    <property type="evidence" value="ECO:0007669"/>
    <property type="project" value="InterPro"/>
</dbReference>
<gene>
    <name evidence="2" type="ORF">LB941_08210</name>
</gene>
<dbReference type="RefSeq" id="WP_253361068.1">
    <property type="nucleotide sequence ID" value="NZ_JAIULA010000015.1"/>
</dbReference>
<dbReference type="EMBL" id="JAIULA010000015">
    <property type="protein sequence ID" value="MCP0887315.1"/>
    <property type="molecule type" value="Genomic_DNA"/>
</dbReference>
<dbReference type="Pfam" id="PF01408">
    <property type="entry name" value="GFO_IDH_MocA"/>
    <property type="match status" value="1"/>
</dbReference>
<protein>
    <submittedName>
        <fullName evidence="2">Gfo/Idh/MocA family oxidoreductase</fullName>
    </submittedName>
</protein>
<name>A0A9X2FL04_9LACO</name>
<accession>A0A9X2FL04</accession>
<dbReference type="SUPFAM" id="SSF51735">
    <property type="entry name" value="NAD(P)-binding Rossmann-fold domains"/>
    <property type="match status" value="1"/>
</dbReference>
<dbReference type="Gene3D" id="3.30.360.10">
    <property type="entry name" value="Dihydrodipicolinate Reductase, domain 2"/>
    <property type="match status" value="1"/>
</dbReference>
<dbReference type="Gene3D" id="3.40.50.720">
    <property type="entry name" value="NAD(P)-binding Rossmann-like Domain"/>
    <property type="match status" value="1"/>
</dbReference>
<dbReference type="Proteomes" id="UP001139006">
    <property type="component" value="Unassembled WGS sequence"/>
</dbReference>
<reference evidence="2 3" key="1">
    <citation type="journal article" date="2023" name="Int. J. Syst. Evol. Microbiol.">
        <title>Ligilactobacillus ubinensis sp. nov., a novel species isolated from the wild ferment of a durian fruit (Durio zibethinus).</title>
        <authorList>
            <person name="Heng Y.C."/>
            <person name="Menon N."/>
            <person name="Chen B."/>
            <person name="Loo B.Z.L."/>
            <person name="Wong G.W.J."/>
            <person name="Lim A.C.H."/>
            <person name="Silvaraju S."/>
            <person name="Kittelmann S."/>
        </authorList>
    </citation>
    <scope>NUCLEOTIDE SEQUENCE [LARGE SCALE GENOMIC DNA]</scope>
    <source>
        <strain evidence="2 3">WILCCON 0076</strain>
    </source>
</reference>
<proteinExistence type="predicted"/>
<dbReference type="SUPFAM" id="SSF55347">
    <property type="entry name" value="Glyceraldehyde-3-phosphate dehydrogenase-like, C-terminal domain"/>
    <property type="match status" value="1"/>
</dbReference>
<organism evidence="2 3">
    <name type="scientific">Ligilactobacillus ubinensis</name>
    <dbReference type="NCBI Taxonomy" id="2876789"/>
    <lineage>
        <taxon>Bacteria</taxon>
        <taxon>Bacillati</taxon>
        <taxon>Bacillota</taxon>
        <taxon>Bacilli</taxon>
        <taxon>Lactobacillales</taxon>
        <taxon>Lactobacillaceae</taxon>
        <taxon>Ligilactobacillus</taxon>
    </lineage>
</organism>
<evidence type="ECO:0000259" key="1">
    <source>
        <dbReference type="Pfam" id="PF01408"/>
    </source>
</evidence>
<dbReference type="InterPro" id="IPR000683">
    <property type="entry name" value="Gfo/Idh/MocA-like_OxRdtase_N"/>
</dbReference>
<comment type="caution">
    <text evidence="2">The sequence shown here is derived from an EMBL/GenBank/DDBJ whole genome shotgun (WGS) entry which is preliminary data.</text>
</comment>
<feature type="domain" description="Gfo/Idh/MocA-like oxidoreductase N-terminal" evidence="1">
    <location>
        <begin position="2"/>
        <end position="119"/>
    </location>
</feature>
<evidence type="ECO:0000313" key="3">
    <source>
        <dbReference type="Proteomes" id="UP001139006"/>
    </source>
</evidence>